<organism evidence="1 2">
    <name type="scientific">Dreissena polymorpha</name>
    <name type="common">Zebra mussel</name>
    <name type="synonym">Mytilus polymorpha</name>
    <dbReference type="NCBI Taxonomy" id="45954"/>
    <lineage>
        <taxon>Eukaryota</taxon>
        <taxon>Metazoa</taxon>
        <taxon>Spiralia</taxon>
        <taxon>Lophotrochozoa</taxon>
        <taxon>Mollusca</taxon>
        <taxon>Bivalvia</taxon>
        <taxon>Autobranchia</taxon>
        <taxon>Heteroconchia</taxon>
        <taxon>Euheterodonta</taxon>
        <taxon>Imparidentia</taxon>
        <taxon>Neoheterodontei</taxon>
        <taxon>Myida</taxon>
        <taxon>Dreissenoidea</taxon>
        <taxon>Dreissenidae</taxon>
        <taxon>Dreissena</taxon>
    </lineage>
</organism>
<gene>
    <name evidence="1" type="ORF">DPMN_086552</name>
</gene>
<reference evidence="1" key="2">
    <citation type="submission" date="2020-11" db="EMBL/GenBank/DDBJ databases">
        <authorList>
            <person name="McCartney M.A."/>
            <person name="Auch B."/>
            <person name="Kono T."/>
            <person name="Mallez S."/>
            <person name="Becker A."/>
            <person name="Gohl D.M."/>
            <person name="Silverstein K.A.T."/>
            <person name="Koren S."/>
            <person name="Bechman K.B."/>
            <person name="Herman A."/>
            <person name="Abrahante J.E."/>
            <person name="Garbe J."/>
        </authorList>
    </citation>
    <scope>NUCLEOTIDE SEQUENCE</scope>
    <source>
        <strain evidence="1">Duluth1</strain>
        <tissue evidence="1">Whole animal</tissue>
    </source>
</reference>
<name>A0A9D4KQN0_DREPO</name>
<comment type="caution">
    <text evidence="1">The sequence shown here is derived from an EMBL/GenBank/DDBJ whole genome shotgun (WGS) entry which is preliminary data.</text>
</comment>
<evidence type="ECO:0000313" key="2">
    <source>
        <dbReference type="Proteomes" id="UP000828390"/>
    </source>
</evidence>
<accession>A0A9D4KQN0</accession>
<proteinExistence type="predicted"/>
<evidence type="ECO:0000313" key="1">
    <source>
        <dbReference type="EMBL" id="KAH3844295.1"/>
    </source>
</evidence>
<dbReference type="EMBL" id="JAIWYP010000003">
    <property type="protein sequence ID" value="KAH3844295.1"/>
    <property type="molecule type" value="Genomic_DNA"/>
</dbReference>
<keyword evidence="2" id="KW-1185">Reference proteome</keyword>
<dbReference type="SUPFAM" id="SSF63829">
    <property type="entry name" value="Calcium-dependent phosphotriesterase"/>
    <property type="match status" value="1"/>
</dbReference>
<sequence>MLGLTEKAHDMRFEEELEHVRSDLIMQQLDFAQQVENKEAYIKLLEEAYDNSMDTIKDYYNRLLYRLHSLEEQTIELLNSMLSKMKTDLQSDIQRFRKSNEDLKRFQETVVDLSKEREDLSCIAYFKSKHMLSEFDKMVKQYSSEKDKIITFDSDLEIDKQISSITCLGNFKPVPIYASVSTNYLKLPKTLQSREKPNIKVDNDRFDCRVSGISEMPDGTFIIVDESNKKLKFLNKDFEIISYTDLHETPADVCRISQSGVAVVFKGDDSSGIHFVNVKGEDKLIITKTRYVQHLCFGICFSQGNLLVTSDTALYVYNLDCKLERLLYKDESAEQNGIYIQIFKLVVIN</sequence>
<protein>
    <submittedName>
        <fullName evidence="1">Uncharacterized protein</fullName>
    </submittedName>
</protein>
<dbReference type="AlphaFoldDB" id="A0A9D4KQN0"/>
<dbReference type="Proteomes" id="UP000828390">
    <property type="component" value="Unassembled WGS sequence"/>
</dbReference>
<reference evidence="1" key="1">
    <citation type="journal article" date="2019" name="bioRxiv">
        <title>The Genome of the Zebra Mussel, Dreissena polymorpha: A Resource for Invasive Species Research.</title>
        <authorList>
            <person name="McCartney M.A."/>
            <person name="Auch B."/>
            <person name="Kono T."/>
            <person name="Mallez S."/>
            <person name="Zhang Y."/>
            <person name="Obille A."/>
            <person name="Becker A."/>
            <person name="Abrahante J.E."/>
            <person name="Garbe J."/>
            <person name="Badalamenti J.P."/>
            <person name="Herman A."/>
            <person name="Mangelson H."/>
            <person name="Liachko I."/>
            <person name="Sullivan S."/>
            <person name="Sone E.D."/>
            <person name="Koren S."/>
            <person name="Silverstein K.A.T."/>
            <person name="Beckman K.B."/>
            <person name="Gohl D.M."/>
        </authorList>
    </citation>
    <scope>NUCLEOTIDE SEQUENCE</scope>
    <source>
        <strain evidence="1">Duluth1</strain>
        <tissue evidence="1">Whole animal</tissue>
    </source>
</reference>